<comment type="caution">
    <text evidence="2">The sequence shown here is derived from an EMBL/GenBank/DDBJ whole genome shotgun (WGS) entry which is preliminary data.</text>
</comment>
<dbReference type="Proteomes" id="UP000709959">
    <property type="component" value="Unassembled WGS sequence"/>
</dbReference>
<evidence type="ECO:0000313" key="3">
    <source>
        <dbReference type="Proteomes" id="UP000709959"/>
    </source>
</evidence>
<protein>
    <submittedName>
        <fullName evidence="2">Uncharacterized protein</fullName>
    </submittedName>
</protein>
<feature type="compositionally biased region" description="Acidic residues" evidence="1">
    <location>
        <begin position="89"/>
        <end position="102"/>
    </location>
</feature>
<dbReference type="AlphaFoldDB" id="A0A936EZ39"/>
<evidence type="ECO:0000313" key="2">
    <source>
        <dbReference type="EMBL" id="MBK8571093.1"/>
    </source>
</evidence>
<dbReference type="EMBL" id="JADKCH010000001">
    <property type="protein sequence ID" value="MBK8571093.1"/>
    <property type="molecule type" value="Genomic_DNA"/>
</dbReference>
<organism evidence="2 3">
    <name type="scientific">Candidatus Geothrix odensensis</name>
    <dbReference type="NCBI Taxonomy" id="2954440"/>
    <lineage>
        <taxon>Bacteria</taxon>
        <taxon>Pseudomonadati</taxon>
        <taxon>Acidobacteriota</taxon>
        <taxon>Holophagae</taxon>
        <taxon>Holophagales</taxon>
        <taxon>Holophagaceae</taxon>
        <taxon>Geothrix</taxon>
    </lineage>
</organism>
<proteinExistence type="predicted"/>
<accession>A0A936EZ39</accession>
<evidence type="ECO:0000256" key="1">
    <source>
        <dbReference type="SAM" id="MobiDB-lite"/>
    </source>
</evidence>
<gene>
    <name evidence="2" type="ORF">IPN91_00335</name>
</gene>
<sequence>MTWKPRPRAGVDHLALPLDPRQGYLLSLLDGTLDVPTLAALMNLDEDAVTRMLEELRRLGALDSLRPEPAVVALPALELEPEPSPAPEPEPDPETTDPEAEDSLAAAKATTHRQLFELHLHARPQDERVAQAKVAVEPDLSAWCFDPTAEVIRAVLENPRVGGIHARLIAAHHRTAAGLEALGARPAFTQDGGVRRALLQNPLLPPGLYRRLWSTRRLLDQFLVAISREAPEQVRAMARDVLRASFNQRAGEERAELILTTEGRCLASLVGLTLDSHATAILCRRTYTSTLLVQNIARWSAAPPQLIAHLRRQDLVKRNPVLRQMLERHPNAS</sequence>
<reference evidence="2 3" key="1">
    <citation type="submission" date="2020-10" db="EMBL/GenBank/DDBJ databases">
        <title>Connecting structure to function with the recovery of over 1000 high-quality activated sludge metagenome-assembled genomes encoding full-length rRNA genes using long-read sequencing.</title>
        <authorList>
            <person name="Singleton C.M."/>
            <person name="Petriglieri F."/>
            <person name="Kristensen J.M."/>
            <person name="Kirkegaard R.H."/>
            <person name="Michaelsen T.Y."/>
            <person name="Andersen M.H."/>
            <person name="Karst S.M."/>
            <person name="Dueholm M.S."/>
            <person name="Nielsen P.H."/>
            <person name="Albertsen M."/>
        </authorList>
    </citation>
    <scope>NUCLEOTIDE SEQUENCE [LARGE SCALE GENOMIC DNA]</scope>
    <source>
        <strain evidence="2">OdNE_18-Q3-R46-58_MAXAC.008</strain>
    </source>
</reference>
<feature type="region of interest" description="Disordered" evidence="1">
    <location>
        <begin position="78"/>
        <end position="107"/>
    </location>
</feature>
<name>A0A936EZ39_9BACT</name>